<dbReference type="EMBL" id="JAACJJ010000028">
    <property type="protein sequence ID" value="KAF5322728.1"/>
    <property type="molecule type" value="Genomic_DNA"/>
</dbReference>
<feature type="domain" description="G" evidence="1">
    <location>
        <begin position="15"/>
        <end position="83"/>
    </location>
</feature>
<dbReference type="InterPro" id="IPR025662">
    <property type="entry name" value="Sigma_54_int_dom_ATP-bd_1"/>
</dbReference>
<dbReference type="InterPro" id="IPR006073">
    <property type="entry name" value="GTP-bd"/>
</dbReference>
<dbReference type="Proteomes" id="UP000567179">
    <property type="component" value="Unassembled WGS sequence"/>
</dbReference>
<proteinExistence type="predicted"/>
<comment type="caution">
    <text evidence="2">The sequence shown here is derived from an EMBL/GenBank/DDBJ whole genome shotgun (WGS) entry which is preliminary data.</text>
</comment>
<evidence type="ECO:0000259" key="1">
    <source>
        <dbReference type="Pfam" id="PF01926"/>
    </source>
</evidence>
<evidence type="ECO:0000313" key="2">
    <source>
        <dbReference type="EMBL" id="KAF5322728.1"/>
    </source>
</evidence>
<dbReference type="InterPro" id="IPR027417">
    <property type="entry name" value="P-loop_NTPase"/>
</dbReference>
<sequence>MGNGNIQTNNSIDMILILGETGVGKSTFINAAEPIGKMAVVGHSLESCTTEPEGYLIEDNKRRVVLVDTPGFDDSNIEREDDDILRVIITWLQDALRRDENAKLAGIIYLHDITNVGRRAPRLVDASRLYIPPSVVLASVQCHGGPISDQRRGKLKERYPEIFTGDHFGNDDQKATALALIDKVIESRTPAPLSSVIEKLQQLRVNNTQVKSRKSFVWRVVHGLFSSFRVS</sequence>
<evidence type="ECO:0000313" key="3">
    <source>
        <dbReference type="Proteomes" id="UP000567179"/>
    </source>
</evidence>
<dbReference type="AlphaFoldDB" id="A0A8H5BGQ0"/>
<accession>A0A8H5BGQ0</accession>
<dbReference type="CDD" id="cd00882">
    <property type="entry name" value="Ras_like_GTPase"/>
    <property type="match status" value="1"/>
</dbReference>
<gene>
    <name evidence="2" type="ORF">D9619_000410</name>
</gene>
<name>A0A8H5BGQ0_9AGAR</name>
<reference evidence="2 3" key="1">
    <citation type="journal article" date="2020" name="ISME J.">
        <title>Uncovering the hidden diversity of litter-decomposition mechanisms in mushroom-forming fungi.</title>
        <authorList>
            <person name="Floudas D."/>
            <person name="Bentzer J."/>
            <person name="Ahren D."/>
            <person name="Johansson T."/>
            <person name="Persson P."/>
            <person name="Tunlid A."/>
        </authorList>
    </citation>
    <scope>NUCLEOTIDE SEQUENCE [LARGE SCALE GENOMIC DNA]</scope>
    <source>
        <strain evidence="2 3">CBS 101986</strain>
    </source>
</reference>
<protein>
    <recommendedName>
        <fullName evidence="1">G domain-containing protein</fullName>
    </recommendedName>
</protein>
<dbReference type="PROSITE" id="PS00675">
    <property type="entry name" value="SIGMA54_INTERACT_1"/>
    <property type="match status" value="1"/>
</dbReference>
<organism evidence="2 3">
    <name type="scientific">Psilocybe cf. subviscida</name>
    <dbReference type="NCBI Taxonomy" id="2480587"/>
    <lineage>
        <taxon>Eukaryota</taxon>
        <taxon>Fungi</taxon>
        <taxon>Dikarya</taxon>
        <taxon>Basidiomycota</taxon>
        <taxon>Agaricomycotina</taxon>
        <taxon>Agaricomycetes</taxon>
        <taxon>Agaricomycetidae</taxon>
        <taxon>Agaricales</taxon>
        <taxon>Agaricineae</taxon>
        <taxon>Strophariaceae</taxon>
        <taxon>Psilocybe</taxon>
    </lineage>
</organism>
<dbReference type="GO" id="GO:0005525">
    <property type="term" value="F:GTP binding"/>
    <property type="evidence" value="ECO:0007669"/>
    <property type="project" value="InterPro"/>
</dbReference>
<dbReference type="OrthoDB" id="2130433at2759"/>
<keyword evidence="3" id="KW-1185">Reference proteome</keyword>
<dbReference type="Pfam" id="PF01926">
    <property type="entry name" value="MMR_HSR1"/>
    <property type="match status" value="1"/>
</dbReference>
<dbReference type="Gene3D" id="3.40.50.300">
    <property type="entry name" value="P-loop containing nucleotide triphosphate hydrolases"/>
    <property type="match status" value="1"/>
</dbReference>
<dbReference type="SUPFAM" id="SSF52540">
    <property type="entry name" value="P-loop containing nucleoside triphosphate hydrolases"/>
    <property type="match status" value="1"/>
</dbReference>